<keyword evidence="1" id="KW-0732">Signal</keyword>
<dbReference type="InParanoid" id="A0A420WIJ6"/>
<dbReference type="InterPro" id="IPR012645">
    <property type="entry name" value="CHP02301"/>
</dbReference>
<dbReference type="NCBIfam" id="TIGR02301">
    <property type="entry name" value="TIGR02301 family protein"/>
    <property type="match status" value="1"/>
</dbReference>
<comment type="caution">
    <text evidence="2">The sequence shown here is derived from an EMBL/GenBank/DDBJ whole genome shotgun (WGS) entry which is preliminary data.</text>
</comment>
<dbReference type="EMBL" id="RBII01000001">
    <property type="protein sequence ID" value="RKQ70838.1"/>
    <property type="molecule type" value="Genomic_DNA"/>
</dbReference>
<dbReference type="RefSeq" id="WP_121098661.1">
    <property type="nucleotide sequence ID" value="NZ_RBII01000001.1"/>
</dbReference>
<name>A0A420WIJ6_9PROT</name>
<dbReference type="OrthoDB" id="7629004at2"/>
<sequence>MLARFVISLFFIGLCAVPAIAQDAEPTRVLTEAQKREAALKAREDAEIRIESEMMKMTSLVEALSKNLGQLHYLRTLCFGDGDQKWREYAQSMMTIESENNKDSKSRLVRAFNAGYYQEKKRHTECNQDVSVDVAALSENGRHIASMLADPYRDF</sequence>
<feature type="signal peptide" evidence="1">
    <location>
        <begin position="1"/>
        <end position="21"/>
    </location>
</feature>
<organism evidence="2 3">
    <name type="scientific">Litorimonas taeanensis</name>
    <dbReference type="NCBI Taxonomy" id="568099"/>
    <lineage>
        <taxon>Bacteria</taxon>
        <taxon>Pseudomonadati</taxon>
        <taxon>Pseudomonadota</taxon>
        <taxon>Alphaproteobacteria</taxon>
        <taxon>Maricaulales</taxon>
        <taxon>Robiginitomaculaceae</taxon>
    </lineage>
</organism>
<keyword evidence="3" id="KW-1185">Reference proteome</keyword>
<feature type="chain" id="PRO_5019516378" evidence="1">
    <location>
        <begin position="22"/>
        <end position="155"/>
    </location>
</feature>
<gene>
    <name evidence="2" type="ORF">DES40_0139</name>
</gene>
<evidence type="ECO:0000256" key="1">
    <source>
        <dbReference type="SAM" id="SignalP"/>
    </source>
</evidence>
<dbReference type="Proteomes" id="UP000282211">
    <property type="component" value="Unassembled WGS sequence"/>
</dbReference>
<protein>
    <submittedName>
        <fullName evidence="2">Uncharacterized protein (TIGR02301 family)</fullName>
    </submittedName>
</protein>
<evidence type="ECO:0000313" key="2">
    <source>
        <dbReference type="EMBL" id="RKQ70838.1"/>
    </source>
</evidence>
<proteinExistence type="predicted"/>
<dbReference type="AlphaFoldDB" id="A0A420WIJ6"/>
<evidence type="ECO:0000313" key="3">
    <source>
        <dbReference type="Proteomes" id="UP000282211"/>
    </source>
</evidence>
<accession>A0A420WIJ6</accession>
<dbReference type="Pfam" id="PF09539">
    <property type="entry name" value="DUF2385"/>
    <property type="match status" value="1"/>
</dbReference>
<reference evidence="2 3" key="1">
    <citation type="submission" date="2018-10" db="EMBL/GenBank/DDBJ databases">
        <title>Genomic Encyclopedia of Type Strains, Phase IV (KMG-IV): sequencing the most valuable type-strain genomes for metagenomic binning, comparative biology and taxonomic classification.</title>
        <authorList>
            <person name="Goeker M."/>
        </authorList>
    </citation>
    <scope>NUCLEOTIDE SEQUENCE [LARGE SCALE GENOMIC DNA]</scope>
    <source>
        <strain evidence="2 3">DSM 22008</strain>
    </source>
</reference>